<dbReference type="PANTHER" id="PTHR22754">
    <property type="entry name" value="DISCO-INTERACTING PROTEIN 2 DIP2 -RELATED"/>
    <property type="match status" value="1"/>
</dbReference>
<evidence type="ECO:0000313" key="4">
    <source>
        <dbReference type="EMBL" id="MBP2473502.1"/>
    </source>
</evidence>
<gene>
    <name evidence="4" type="ORF">JOF53_002374</name>
</gene>
<protein>
    <submittedName>
        <fullName evidence="4">Acyl-CoA synthetase (AMP-forming)/AMP-acid ligase II</fullName>
    </submittedName>
</protein>
<comment type="similarity">
    <text evidence="1">Belongs to the ATP-dependent AMP-binding enzyme family.</text>
</comment>
<dbReference type="RefSeq" id="WP_086781280.1">
    <property type="nucleotide sequence ID" value="NZ_JAGIOO010000001.1"/>
</dbReference>
<proteinExistence type="inferred from homology"/>
<dbReference type="Gene3D" id="3.40.50.12780">
    <property type="entry name" value="N-terminal domain of ligase-like"/>
    <property type="match status" value="1"/>
</dbReference>
<dbReference type="GO" id="GO:0016874">
    <property type="term" value="F:ligase activity"/>
    <property type="evidence" value="ECO:0007669"/>
    <property type="project" value="UniProtKB-KW"/>
</dbReference>
<dbReference type="InterPro" id="IPR045851">
    <property type="entry name" value="AMP-bd_C_sf"/>
</dbReference>
<dbReference type="InterPro" id="IPR042099">
    <property type="entry name" value="ANL_N_sf"/>
</dbReference>
<comment type="caution">
    <text evidence="4">The sequence shown here is derived from an EMBL/GenBank/DDBJ whole genome shotgun (WGS) entry which is preliminary data.</text>
</comment>
<dbReference type="Gene3D" id="3.30.300.30">
    <property type="match status" value="1"/>
</dbReference>
<accession>A0ABS5AB31</accession>
<evidence type="ECO:0000256" key="1">
    <source>
        <dbReference type="ARBA" id="ARBA00006432"/>
    </source>
</evidence>
<dbReference type="PANTHER" id="PTHR22754:SF32">
    <property type="entry name" value="DISCO-INTERACTING PROTEIN 2"/>
    <property type="match status" value="1"/>
</dbReference>
<evidence type="ECO:0000313" key="5">
    <source>
        <dbReference type="Proteomes" id="UP001519363"/>
    </source>
</evidence>
<keyword evidence="2 4" id="KW-0436">Ligase</keyword>
<evidence type="ECO:0000259" key="3">
    <source>
        <dbReference type="Pfam" id="PF00501"/>
    </source>
</evidence>
<dbReference type="SUPFAM" id="SSF56801">
    <property type="entry name" value="Acetyl-CoA synthetase-like"/>
    <property type="match status" value="1"/>
</dbReference>
<dbReference type="InterPro" id="IPR040097">
    <property type="entry name" value="FAAL/FAAC"/>
</dbReference>
<organism evidence="4 5">
    <name type="scientific">Crossiella equi</name>
    <dbReference type="NCBI Taxonomy" id="130796"/>
    <lineage>
        <taxon>Bacteria</taxon>
        <taxon>Bacillati</taxon>
        <taxon>Actinomycetota</taxon>
        <taxon>Actinomycetes</taxon>
        <taxon>Pseudonocardiales</taxon>
        <taxon>Pseudonocardiaceae</taxon>
        <taxon>Crossiella</taxon>
    </lineage>
</organism>
<keyword evidence="5" id="KW-1185">Reference proteome</keyword>
<feature type="domain" description="AMP-dependent synthetase/ligase" evidence="3">
    <location>
        <begin position="9"/>
        <end position="396"/>
    </location>
</feature>
<name>A0ABS5AB31_9PSEU</name>
<dbReference type="CDD" id="cd05931">
    <property type="entry name" value="FAAL"/>
    <property type="match status" value="1"/>
</dbReference>
<evidence type="ECO:0000256" key="2">
    <source>
        <dbReference type="ARBA" id="ARBA00022598"/>
    </source>
</evidence>
<sequence length="553" mass="58532">MSTLVDAVRRQAVDAPDSPAMTFTDHRRGGATTTTGYRELDRRARALGAHLARRCAPGARIAVLCPHSLDYVVAVLGCLYAGRVAVPLSAPELFRDHGRLRAVLTDCAPHGVLTTSGVRPAVDATLAELAVVPELVVEVDRAAGWPTLSWRRPETGPEDLAYLQYTSGSTGDPAGVRITHGNLAAANEAIRDHYPARVVASWLPFFHDFGLVCAVLHPLSAGAHAVHTSPAAFVRDPLRWLDLVSEHRADWTIAPAFSLERCVRRASPDRLARLDLSCLRLVTVAAEPVHAEAVARFAGTFAGCGLDPAAPTPCYGLAEATLPVTAPPVGAGLRTLAVDRAALTAGRAVPAAPGVPAVHLVSCGTPRLGVSVRVAAPDGRVGEVLVRGAGVADGYWRRPARSAEVFGGGWLRTGDLGFTHEGALYLAGRCKEVVIVRGRNHYPADLETTVRRALPPEAGAAGLAAAFAVPGPAGERLVVLVEVAPELLAGSPSQVDETRTGLRRLVAREHGVEVHELRLVHRGALPRTSSGKIRRGACREQYLGELPTDEPLR</sequence>
<dbReference type="InterPro" id="IPR000873">
    <property type="entry name" value="AMP-dep_synth/lig_dom"/>
</dbReference>
<reference evidence="4 5" key="1">
    <citation type="submission" date="2021-03" db="EMBL/GenBank/DDBJ databases">
        <title>Sequencing the genomes of 1000 actinobacteria strains.</title>
        <authorList>
            <person name="Klenk H.-P."/>
        </authorList>
    </citation>
    <scope>NUCLEOTIDE SEQUENCE [LARGE SCALE GENOMIC DNA]</scope>
    <source>
        <strain evidence="4 5">DSM 44580</strain>
    </source>
</reference>
<dbReference type="Pfam" id="PF00501">
    <property type="entry name" value="AMP-binding"/>
    <property type="match status" value="1"/>
</dbReference>
<dbReference type="EMBL" id="JAGIOO010000001">
    <property type="protein sequence ID" value="MBP2473502.1"/>
    <property type="molecule type" value="Genomic_DNA"/>
</dbReference>
<dbReference type="Proteomes" id="UP001519363">
    <property type="component" value="Unassembled WGS sequence"/>
</dbReference>